<reference evidence="2 3" key="1">
    <citation type="submission" date="2019-07" db="EMBL/GenBank/DDBJ databases">
        <title>Whole genome shotgun sequence of Terrabacter aerolatus NBRC 106305.</title>
        <authorList>
            <person name="Hosoyama A."/>
            <person name="Uohara A."/>
            <person name="Ohji S."/>
            <person name="Ichikawa N."/>
        </authorList>
    </citation>
    <scope>NUCLEOTIDE SEQUENCE [LARGE SCALE GENOMIC DNA]</scope>
    <source>
        <strain evidence="2 3">NBRC 106305</strain>
    </source>
</reference>
<feature type="region of interest" description="Disordered" evidence="1">
    <location>
        <begin position="1"/>
        <end position="79"/>
    </location>
</feature>
<protein>
    <submittedName>
        <fullName evidence="2">Uncharacterized protein</fullName>
    </submittedName>
</protein>
<name>A0A512D2Z1_9MICO</name>
<accession>A0A512D2Z1</accession>
<sequence length="79" mass="8557">MLELLRSRLADMEARQRSRGGTSARDFWERFAGRMPSPSSASDACSAPAGSADGKGRRQARRVAPETRPVTAGHGPWSE</sequence>
<feature type="compositionally biased region" description="Low complexity" evidence="1">
    <location>
        <begin position="36"/>
        <end position="52"/>
    </location>
</feature>
<evidence type="ECO:0000313" key="2">
    <source>
        <dbReference type="EMBL" id="GEO30839.1"/>
    </source>
</evidence>
<gene>
    <name evidence="2" type="ORF">TAE01_26490</name>
</gene>
<dbReference type="AlphaFoldDB" id="A0A512D2Z1"/>
<dbReference type="Proteomes" id="UP000321534">
    <property type="component" value="Unassembled WGS sequence"/>
</dbReference>
<evidence type="ECO:0000256" key="1">
    <source>
        <dbReference type="SAM" id="MobiDB-lite"/>
    </source>
</evidence>
<comment type="caution">
    <text evidence="2">The sequence shown here is derived from an EMBL/GenBank/DDBJ whole genome shotgun (WGS) entry which is preliminary data.</text>
</comment>
<feature type="compositionally biased region" description="Basic and acidic residues" evidence="1">
    <location>
        <begin position="1"/>
        <end position="16"/>
    </location>
</feature>
<dbReference type="EMBL" id="BJYX01000014">
    <property type="protein sequence ID" value="GEO30839.1"/>
    <property type="molecule type" value="Genomic_DNA"/>
</dbReference>
<evidence type="ECO:0000313" key="3">
    <source>
        <dbReference type="Proteomes" id="UP000321534"/>
    </source>
</evidence>
<organism evidence="2 3">
    <name type="scientific">Terrabacter aerolatus</name>
    <dbReference type="NCBI Taxonomy" id="422442"/>
    <lineage>
        <taxon>Bacteria</taxon>
        <taxon>Bacillati</taxon>
        <taxon>Actinomycetota</taxon>
        <taxon>Actinomycetes</taxon>
        <taxon>Micrococcales</taxon>
        <taxon>Intrasporangiaceae</taxon>
        <taxon>Terrabacter</taxon>
    </lineage>
</organism>
<keyword evidence="3" id="KW-1185">Reference proteome</keyword>
<proteinExistence type="predicted"/>